<sequence>MLQANDFEKSPLKVRLQQLQNEARTPASILLEMPVFTLREERTNTAQQIKTLHKQKLQLIREQSEWPVPATKKGMSINTVIWKMKEASKIKQSMNKHDIIYVEQLLNNDQTDTTTWRGKKNNTKKITMGRIPRWFTQITERLAEDENLTKKKEAKKNRFTRQRELVSGVIIDKKKKIHAEISELLGHQIQKEKNTKTTENIQSKVLTRKENQNYEMTRLFPEMAEELWKIYRESKLPKTIKTKIGIQKRKEESRKTNTETWWVIEDITKRRLVKARAWPSTLKNSLIALAMICICVKHESKVKMNAKNLKQILASYMNLLPYQNREFEKNDL</sequence>
<dbReference type="OrthoDB" id="2489788at2759"/>
<dbReference type="AlphaFoldDB" id="A0A397U3I5"/>
<proteinExistence type="predicted"/>
<comment type="caution">
    <text evidence="1">The sequence shown here is derived from an EMBL/GenBank/DDBJ whole genome shotgun (WGS) entry which is preliminary data.</text>
</comment>
<dbReference type="EMBL" id="QKWP01002106">
    <property type="protein sequence ID" value="RIB04802.1"/>
    <property type="molecule type" value="Genomic_DNA"/>
</dbReference>
<dbReference type="Proteomes" id="UP000266673">
    <property type="component" value="Unassembled WGS sequence"/>
</dbReference>
<evidence type="ECO:0000313" key="1">
    <source>
        <dbReference type="EMBL" id="RIB04802.1"/>
    </source>
</evidence>
<keyword evidence="2" id="KW-1185">Reference proteome</keyword>
<protein>
    <submittedName>
        <fullName evidence="1">Uncharacterized protein</fullName>
    </submittedName>
</protein>
<gene>
    <name evidence="1" type="ORF">C2G38_2221367</name>
</gene>
<name>A0A397U3I5_9GLOM</name>
<reference evidence="1 2" key="1">
    <citation type="submission" date="2018-06" db="EMBL/GenBank/DDBJ databases">
        <title>Comparative genomics reveals the genomic features of Rhizophagus irregularis, R. cerebriforme, R. diaphanum and Gigaspora rosea, and their symbiotic lifestyle signature.</title>
        <authorList>
            <person name="Morin E."/>
            <person name="San Clemente H."/>
            <person name="Chen E.C.H."/>
            <person name="De La Providencia I."/>
            <person name="Hainaut M."/>
            <person name="Kuo A."/>
            <person name="Kohler A."/>
            <person name="Murat C."/>
            <person name="Tang N."/>
            <person name="Roy S."/>
            <person name="Loubradou J."/>
            <person name="Henrissat B."/>
            <person name="Grigoriev I.V."/>
            <person name="Corradi N."/>
            <person name="Roux C."/>
            <person name="Martin F.M."/>
        </authorList>
    </citation>
    <scope>NUCLEOTIDE SEQUENCE [LARGE SCALE GENOMIC DNA]</scope>
    <source>
        <strain evidence="1 2">DAOM 194757</strain>
    </source>
</reference>
<evidence type="ECO:0000313" key="2">
    <source>
        <dbReference type="Proteomes" id="UP000266673"/>
    </source>
</evidence>
<organism evidence="1 2">
    <name type="scientific">Gigaspora rosea</name>
    <dbReference type="NCBI Taxonomy" id="44941"/>
    <lineage>
        <taxon>Eukaryota</taxon>
        <taxon>Fungi</taxon>
        <taxon>Fungi incertae sedis</taxon>
        <taxon>Mucoromycota</taxon>
        <taxon>Glomeromycotina</taxon>
        <taxon>Glomeromycetes</taxon>
        <taxon>Diversisporales</taxon>
        <taxon>Gigasporaceae</taxon>
        <taxon>Gigaspora</taxon>
    </lineage>
</organism>
<accession>A0A397U3I5</accession>